<dbReference type="PANTHER" id="PTHR38011">
    <property type="entry name" value="DIHYDROFOLATE REDUCTASE FAMILY PROTEIN (AFU_ORTHOLOGUE AFUA_8G06820)"/>
    <property type="match status" value="1"/>
</dbReference>
<reference evidence="2 3" key="1">
    <citation type="journal article" date="2016" name="Nat. Commun.">
        <title>Thousands of microbial genomes shed light on interconnected biogeochemical processes in an aquifer system.</title>
        <authorList>
            <person name="Anantharaman K."/>
            <person name="Brown C.T."/>
            <person name="Hug L.A."/>
            <person name="Sharon I."/>
            <person name="Castelle C.J."/>
            <person name="Probst A.J."/>
            <person name="Thomas B.C."/>
            <person name="Singh A."/>
            <person name="Wilkins M.J."/>
            <person name="Karaoz U."/>
            <person name="Brodie E.L."/>
            <person name="Williams K.H."/>
            <person name="Hubbard S.S."/>
            <person name="Banfield J.F."/>
        </authorList>
    </citation>
    <scope>NUCLEOTIDE SEQUENCE [LARGE SCALE GENOMIC DNA]</scope>
</reference>
<gene>
    <name evidence="2" type="ORF">A3H01_01830</name>
</gene>
<name>A0A1G2RY37_9BACT</name>
<dbReference type="EMBL" id="MHUM01000005">
    <property type="protein sequence ID" value="OHA77222.1"/>
    <property type="molecule type" value="Genomic_DNA"/>
</dbReference>
<dbReference type="InterPro" id="IPR050765">
    <property type="entry name" value="Riboflavin_Biosynth_HTPR"/>
</dbReference>
<dbReference type="Proteomes" id="UP000177853">
    <property type="component" value="Unassembled WGS sequence"/>
</dbReference>
<evidence type="ECO:0000259" key="1">
    <source>
        <dbReference type="PROSITE" id="PS51330"/>
    </source>
</evidence>
<dbReference type="AlphaFoldDB" id="A0A1G2RY37"/>
<dbReference type="CDD" id="cd00209">
    <property type="entry name" value="DHFR"/>
    <property type="match status" value="1"/>
</dbReference>
<dbReference type="GO" id="GO:0046654">
    <property type="term" value="P:tetrahydrofolate biosynthetic process"/>
    <property type="evidence" value="ECO:0007669"/>
    <property type="project" value="InterPro"/>
</dbReference>
<sequence length="168" mass="18717">MNETTVFMIAVMTADGFIAKSSRHSPVGWNSKEDKEFFTKRTKEAGVVVMGANTYETISRPPLEGRLNIVYSMDKQYDGAETTRAEPKDLIEDLGKRGYKEIAICGGAAIYTMFMEAGALDKMYITIEPVIFGAGLALFNKEISQELRLVSNKQIGKNTILLEYNVIK</sequence>
<dbReference type="InterPro" id="IPR001796">
    <property type="entry name" value="DHFR_dom"/>
</dbReference>
<accession>A0A1G2RY37</accession>
<evidence type="ECO:0000313" key="3">
    <source>
        <dbReference type="Proteomes" id="UP000177853"/>
    </source>
</evidence>
<evidence type="ECO:0000313" key="2">
    <source>
        <dbReference type="EMBL" id="OHA77222.1"/>
    </source>
</evidence>
<organism evidence="2 3">
    <name type="scientific">Candidatus Wildermuthbacteria bacterium RIFCSPLOWO2_12_FULL_40_9</name>
    <dbReference type="NCBI Taxonomy" id="1802467"/>
    <lineage>
        <taxon>Bacteria</taxon>
        <taxon>Candidatus Wildermuthiibacteriota</taxon>
    </lineage>
</organism>
<dbReference type="SUPFAM" id="SSF53597">
    <property type="entry name" value="Dihydrofolate reductase-like"/>
    <property type="match status" value="1"/>
</dbReference>
<dbReference type="GO" id="GO:0004146">
    <property type="term" value="F:dihydrofolate reductase activity"/>
    <property type="evidence" value="ECO:0007669"/>
    <property type="project" value="InterPro"/>
</dbReference>
<feature type="domain" description="DHFR" evidence="1">
    <location>
        <begin position="5"/>
        <end position="168"/>
    </location>
</feature>
<comment type="caution">
    <text evidence="2">The sequence shown here is derived from an EMBL/GenBank/DDBJ whole genome shotgun (WGS) entry which is preliminary data.</text>
</comment>
<dbReference type="Pfam" id="PF00186">
    <property type="entry name" value="DHFR_1"/>
    <property type="match status" value="1"/>
</dbReference>
<proteinExistence type="predicted"/>
<dbReference type="Gene3D" id="3.40.430.10">
    <property type="entry name" value="Dihydrofolate Reductase, subunit A"/>
    <property type="match status" value="1"/>
</dbReference>
<dbReference type="PROSITE" id="PS51330">
    <property type="entry name" value="DHFR_2"/>
    <property type="match status" value="1"/>
</dbReference>
<protein>
    <recommendedName>
        <fullName evidence="1">DHFR domain-containing protein</fullName>
    </recommendedName>
</protein>
<dbReference type="PRINTS" id="PR00070">
    <property type="entry name" value="DHFR"/>
</dbReference>
<dbReference type="InterPro" id="IPR024072">
    <property type="entry name" value="DHFR-like_dom_sf"/>
</dbReference>